<proteinExistence type="predicted"/>
<gene>
    <name evidence="5" type="ORF">BJP34_24280</name>
</gene>
<dbReference type="InterPro" id="IPR036265">
    <property type="entry name" value="HIT-like_sf"/>
</dbReference>
<evidence type="ECO:0000256" key="1">
    <source>
        <dbReference type="PIRSR" id="PIRSR601310-1"/>
    </source>
</evidence>
<feature type="short sequence motif" description="Histidine triad motif" evidence="2 3">
    <location>
        <begin position="101"/>
        <end position="105"/>
    </location>
</feature>
<dbReference type="FunFam" id="3.30.428.10:FF:000005">
    <property type="entry name" value="Histidine triad nucleotide-binding protein 1"/>
    <property type="match status" value="1"/>
</dbReference>
<reference evidence="6" key="1">
    <citation type="submission" date="2016-10" db="EMBL/GenBank/DDBJ databases">
        <title>Comparative genomics uncovers the prolific and rare metabolic potential of the cyanobacterial genus Moorea.</title>
        <authorList>
            <person name="Leao T."/>
            <person name="Castelao G."/>
            <person name="Korobeynikov A."/>
            <person name="Monroe E.A."/>
            <person name="Podell S."/>
            <person name="Glukhov E."/>
            <person name="Allen E."/>
            <person name="Gerwick W.H."/>
            <person name="Gerwick L."/>
        </authorList>
    </citation>
    <scope>NUCLEOTIDE SEQUENCE [LARGE SCALE GENOMIC DNA]</scope>
    <source>
        <strain evidence="6">PAL-8-15-08-1</strain>
    </source>
</reference>
<dbReference type="CDD" id="cd01276">
    <property type="entry name" value="PKCI_related"/>
    <property type="match status" value="1"/>
</dbReference>
<sequence>MAAAMSETIFSKIIRREIPADIVYEDDLALAFKDINPQAPVHILVIPKKPIPQLAAAESEDEALMGHLLLTAKQVAEQVGLTNGYRLVINNGADGGQTVDHLHLHILGQRQMKWPPG</sequence>
<feature type="active site" description="Tele-AMP-histidine intermediate" evidence="1">
    <location>
        <position position="103"/>
    </location>
</feature>
<organism evidence="5 6">
    <name type="scientific">Moorena producens PAL-8-15-08-1</name>
    <dbReference type="NCBI Taxonomy" id="1458985"/>
    <lineage>
        <taxon>Bacteria</taxon>
        <taxon>Bacillati</taxon>
        <taxon>Cyanobacteriota</taxon>
        <taxon>Cyanophyceae</taxon>
        <taxon>Coleofasciculales</taxon>
        <taxon>Coleofasciculaceae</taxon>
        <taxon>Moorena</taxon>
    </lineage>
</organism>
<dbReference type="InterPro" id="IPR011146">
    <property type="entry name" value="HIT-like"/>
</dbReference>
<feature type="domain" description="HIT" evidence="4">
    <location>
        <begin position="9"/>
        <end position="117"/>
    </location>
</feature>
<protein>
    <submittedName>
        <fullName evidence="5">Histidine triad nucleotide-binding protein</fullName>
    </submittedName>
</protein>
<accession>A0A1D8TWV8</accession>
<dbReference type="Proteomes" id="UP000177870">
    <property type="component" value="Chromosome"/>
</dbReference>
<evidence type="ECO:0000256" key="2">
    <source>
        <dbReference type="PIRSR" id="PIRSR601310-3"/>
    </source>
</evidence>
<dbReference type="SUPFAM" id="SSF54197">
    <property type="entry name" value="HIT-like"/>
    <property type="match status" value="1"/>
</dbReference>
<dbReference type="InterPro" id="IPR019808">
    <property type="entry name" value="Histidine_triad_CS"/>
</dbReference>
<dbReference type="GO" id="GO:0003824">
    <property type="term" value="F:catalytic activity"/>
    <property type="evidence" value="ECO:0007669"/>
    <property type="project" value="InterPro"/>
</dbReference>
<dbReference type="RefSeq" id="WP_070394565.1">
    <property type="nucleotide sequence ID" value="NZ_CP017599.1"/>
</dbReference>
<dbReference type="PROSITE" id="PS00892">
    <property type="entry name" value="HIT_1"/>
    <property type="match status" value="1"/>
</dbReference>
<dbReference type="PROSITE" id="PS51084">
    <property type="entry name" value="HIT_2"/>
    <property type="match status" value="1"/>
</dbReference>
<dbReference type="PRINTS" id="PR00332">
    <property type="entry name" value="HISTRIAD"/>
</dbReference>
<evidence type="ECO:0000313" key="5">
    <source>
        <dbReference type="EMBL" id="AOX02141.1"/>
    </source>
</evidence>
<evidence type="ECO:0000259" key="4">
    <source>
        <dbReference type="PROSITE" id="PS51084"/>
    </source>
</evidence>
<dbReference type="AlphaFoldDB" id="A0A1D8TWV8"/>
<dbReference type="Pfam" id="PF01230">
    <property type="entry name" value="HIT"/>
    <property type="match status" value="1"/>
</dbReference>
<dbReference type="KEGG" id="mpro:BJP34_24280"/>
<dbReference type="STRING" id="1458985.BJP34_24280"/>
<dbReference type="InterPro" id="IPR001310">
    <property type="entry name" value="Histidine_triad_HIT"/>
</dbReference>
<dbReference type="EMBL" id="CP017599">
    <property type="protein sequence ID" value="AOX02141.1"/>
    <property type="molecule type" value="Genomic_DNA"/>
</dbReference>
<dbReference type="PANTHER" id="PTHR23089">
    <property type="entry name" value="HISTIDINE TRIAD HIT PROTEIN"/>
    <property type="match status" value="1"/>
</dbReference>
<evidence type="ECO:0000313" key="6">
    <source>
        <dbReference type="Proteomes" id="UP000177870"/>
    </source>
</evidence>
<dbReference type="Gene3D" id="3.30.428.10">
    <property type="entry name" value="HIT-like"/>
    <property type="match status" value="1"/>
</dbReference>
<evidence type="ECO:0000256" key="3">
    <source>
        <dbReference type="PROSITE-ProRule" id="PRU00464"/>
    </source>
</evidence>
<name>A0A1D8TWV8_9CYAN</name>